<proteinExistence type="predicted"/>
<dbReference type="GO" id="GO:0000350">
    <property type="term" value="P:generation of catalytic spliceosome for second transesterification step"/>
    <property type="evidence" value="ECO:0007669"/>
    <property type="project" value="InterPro"/>
</dbReference>
<keyword evidence="1" id="KW-1185">Reference proteome</keyword>
<dbReference type="RefSeq" id="XP_033771165.1">
    <property type="nucleotide sequence ID" value="XM_033915274.1"/>
</dbReference>
<dbReference type="KEGG" id="gsh:117346050"/>
<protein>
    <submittedName>
        <fullName evidence="2">Uncharacterized protein LOC117346050 isoform X1</fullName>
    </submittedName>
</protein>
<evidence type="ECO:0000313" key="1">
    <source>
        <dbReference type="Proteomes" id="UP000515159"/>
    </source>
</evidence>
<accession>A0A6P8NQB6</accession>
<organism evidence="1 2">
    <name type="scientific">Geotrypetes seraphini</name>
    <name type="common">Gaboon caecilian</name>
    <name type="synonym">Caecilia seraphini</name>
    <dbReference type="NCBI Taxonomy" id="260995"/>
    <lineage>
        <taxon>Eukaryota</taxon>
        <taxon>Metazoa</taxon>
        <taxon>Chordata</taxon>
        <taxon>Craniata</taxon>
        <taxon>Vertebrata</taxon>
        <taxon>Euteleostomi</taxon>
        <taxon>Amphibia</taxon>
        <taxon>Gymnophiona</taxon>
        <taxon>Geotrypetes</taxon>
    </lineage>
</organism>
<dbReference type="InParanoid" id="A0A6P8NQB6"/>
<reference evidence="2" key="1">
    <citation type="submission" date="2025-08" db="UniProtKB">
        <authorList>
            <consortium name="RefSeq"/>
        </authorList>
    </citation>
    <scope>IDENTIFICATION</scope>
</reference>
<gene>
    <name evidence="2" type="primary">LOC117346050</name>
</gene>
<dbReference type="Proteomes" id="UP000515159">
    <property type="component" value="Chromosome 12"/>
</dbReference>
<sequence>MARNEEKQYGRLNRLWLKKQREDGHLKDVHQKRPKLSALNSAADVKKWIPSIKNEIEYYLEQSQLCHYSDRKIQEFQEHIEKLRKEYQSYLWRLRSLDPSCKEHPWKPRGYTRKRAATEVMSACSQPVDGTTAKLLCTPVLNNDIKNDFDKECEELVDRSSQRLGESSHCARLYNCPSVDLSTQDKPLVFNSQKMLPKHLWLRSSSSVLGNATGKLKDILQNPQSLQRQQESDIRSCIGKAQSVLGLDCYSSSSDDEV</sequence>
<name>A0A6P8NQB6_GEOSA</name>
<dbReference type="OrthoDB" id="5983780at2759"/>
<dbReference type="InterPro" id="IPR009360">
    <property type="entry name" value="Isy1"/>
</dbReference>
<dbReference type="GeneID" id="117346050"/>
<dbReference type="AlphaFoldDB" id="A0A6P8NQB6"/>
<dbReference type="Pfam" id="PF06246">
    <property type="entry name" value="Isy1"/>
    <property type="match status" value="1"/>
</dbReference>
<evidence type="ECO:0000313" key="2">
    <source>
        <dbReference type="RefSeq" id="XP_033771165.1"/>
    </source>
</evidence>